<reference evidence="1 2" key="1">
    <citation type="journal article" date="2019" name="Commun. Biol.">
        <title>The bagworm genome reveals a unique fibroin gene that provides high tensile strength.</title>
        <authorList>
            <person name="Kono N."/>
            <person name="Nakamura H."/>
            <person name="Ohtoshi R."/>
            <person name="Tomita M."/>
            <person name="Numata K."/>
            <person name="Arakawa K."/>
        </authorList>
    </citation>
    <scope>NUCLEOTIDE SEQUENCE [LARGE SCALE GENOMIC DNA]</scope>
</reference>
<name>A0A4C1Z239_EUMVA</name>
<dbReference type="EMBL" id="BGZK01001587">
    <property type="protein sequence ID" value="GBP82801.1"/>
    <property type="molecule type" value="Genomic_DNA"/>
</dbReference>
<proteinExistence type="predicted"/>
<protein>
    <submittedName>
        <fullName evidence="1">Uncharacterized protein</fullName>
    </submittedName>
</protein>
<dbReference type="AlphaFoldDB" id="A0A4C1Z239"/>
<evidence type="ECO:0000313" key="1">
    <source>
        <dbReference type="EMBL" id="GBP82801.1"/>
    </source>
</evidence>
<gene>
    <name evidence="1" type="ORF">EVAR_46024_1</name>
</gene>
<organism evidence="1 2">
    <name type="scientific">Eumeta variegata</name>
    <name type="common">Bagworm moth</name>
    <name type="synonym">Eumeta japonica</name>
    <dbReference type="NCBI Taxonomy" id="151549"/>
    <lineage>
        <taxon>Eukaryota</taxon>
        <taxon>Metazoa</taxon>
        <taxon>Ecdysozoa</taxon>
        <taxon>Arthropoda</taxon>
        <taxon>Hexapoda</taxon>
        <taxon>Insecta</taxon>
        <taxon>Pterygota</taxon>
        <taxon>Neoptera</taxon>
        <taxon>Endopterygota</taxon>
        <taxon>Lepidoptera</taxon>
        <taxon>Glossata</taxon>
        <taxon>Ditrysia</taxon>
        <taxon>Tineoidea</taxon>
        <taxon>Psychidae</taxon>
        <taxon>Oiketicinae</taxon>
        <taxon>Eumeta</taxon>
    </lineage>
</organism>
<accession>A0A4C1Z239</accession>
<keyword evidence="2" id="KW-1185">Reference proteome</keyword>
<dbReference type="Proteomes" id="UP000299102">
    <property type="component" value="Unassembled WGS sequence"/>
</dbReference>
<evidence type="ECO:0000313" key="2">
    <source>
        <dbReference type="Proteomes" id="UP000299102"/>
    </source>
</evidence>
<comment type="caution">
    <text evidence="1">The sequence shown here is derived from an EMBL/GenBank/DDBJ whole genome shotgun (WGS) entry which is preliminary data.</text>
</comment>
<dbReference type="OrthoDB" id="422540at2759"/>
<sequence length="138" mass="15658">MQRPLEPHQNGDEMSSLDIASISAAVAIKQDGLLEELTTQPDSAHLYKNSNHPQHHVIERTTFVYKDDDPRLSKRERRTQQFSTSITRPHEVLKRGDKIFTNLVNGKQTTVSVERIKPACTIDDELQTLVQAATKQII</sequence>